<reference evidence="2" key="1">
    <citation type="submission" date="2016-01" db="EMBL/GenBank/DDBJ databases">
        <title>Draft genome of Chromobacterium sp. F49.</title>
        <authorList>
            <person name="Hong K.W."/>
        </authorList>
    </citation>
    <scope>NUCLEOTIDE SEQUENCE [LARGE SCALE GENOMIC DNA]</scope>
    <source>
        <strain evidence="2">P7IIIA</strain>
    </source>
</reference>
<organism evidence="1 2">
    <name type="scientific">Fictibacillus phosphorivorans</name>
    <dbReference type="NCBI Taxonomy" id="1221500"/>
    <lineage>
        <taxon>Bacteria</taxon>
        <taxon>Bacillati</taxon>
        <taxon>Bacillota</taxon>
        <taxon>Bacilli</taxon>
        <taxon>Bacillales</taxon>
        <taxon>Fictibacillaceae</taxon>
        <taxon>Fictibacillus</taxon>
    </lineage>
</organism>
<comment type="caution">
    <text evidence="1">The sequence shown here is derived from an EMBL/GenBank/DDBJ whole genome shotgun (WGS) entry which is preliminary data.</text>
</comment>
<keyword evidence="2" id="KW-1185">Reference proteome</keyword>
<dbReference type="InterPro" id="IPR025833">
    <property type="entry name" value="GDYXXLXY"/>
</dbReference>
<evidence type="ECO:0000313" key="2">
    <source>
        <dbReference type="Proteomes" id="UP000076567"/>
    </source>
</evidence>
<evidence type="ECO:0008006" key="3">
    <source>
        <dbReference type="Google" id="ProtNLM"/>
    </source>
</evidence>
<accession>A0A165NQ90</accession>
<evidence type="ECO:0000313" key="1">
    <source>
        <dbReference type="EMBL" id="KZE67178.1"/>
    </source>
</evidence>
<name>A0A165NQ90_9BACL</name>
<sequence>MTKKRGWMIAALLQVLFLVFIAGSYYSIDYFGKEIKIKTVPVDPRDILYGDYVTLRFEISRVPLSTYKGDLTALDRGERNAYVVLQPDKKGYYVVKNVYPEKPDVKDNEVVLTAKAEKTWGDNSFDQIELTYGFERYYVQENTGKELEEQASDMDVMISVAPWGAHKIVELNP</sequence>
<dbReference type="RefSeq" id="WP_066239910.1">
    <property type="nucleotide sequence ID" value="NZ_LRFC01000012.1"/>
</dbReference>
<dbReference type="Proteomes" id="UP000076567">
    <property type="component" value="Unassembled WGS sequence"/>
</dbReference>
<dbReference type="AlphaFoldDB" id="A0A165NQ90"/>
<dbReference type="Pfam" id="PF14345">
    <property type="entry name" value="GDYXXLXY"/>
    <property type="match status" value="1"/>
</dbReference>
<protein>
    <recommendedName>
        <fullName evidence="3">GDYXXLXY domain-containing protein</fullName>
    </recommendedName>
</protein>
<proteinExistence type="predicted"/>
<gene>
    <name evidence="1" type="ORF">AWM68_04785</name>
</gene>
<dbReference type="EMBL" id="LRFC01000012">
    <property type="protein sequence ID" value="KZE67178.1"/>
    <property type="molecule type" value="Genomic_DNA"/>
</dbReference>